<evidence type="ECO:0000256" key="8">
    <source>
        <dbReference type="ARBA" id="ARBA00023242"/>
    </source>
</evidence>
<reference evidence="14" key="1">
    <citation type="submission" date="2023-07" db="EMBL/GenBank/DDBJ databases">
        <title>Chromosome-level genome assembly of Artemia franciscana.</title>
        <authorList>
            <person name="Jo E."/>
        </authorList>
    </citation>
    <scope>NUCLEOTIDE SEQUENCE</scope>
    <source>
        <tissue evidence="14">Whole body</tissue>
    </source>
</reference>
<feature type="domain" description="PHD-type" evidence="11">
    <location>
        <begin position="593"/>
        <end position="648"/>
    </location>
</feature>
<keyword evidence="3" id="KW-0677">Repeat</keyword>
<dbReference type="PROSITE" id="PS50994">
    <property type="entry name" value="INTEGRASE"/>
    <property type="match status" value="1"/>
</dbReference>
<dbReference type="SUPFAM" id="SSF56672">
    <property type="entry name" value="DNA/RNA polymerases"/>
    <property type="match status" value="1"/>
</dbReference>
<dbReference type="PANTHER" id="PTHR45888:SF6">
    <property type="entry name" value="HL01030P-RELATED"/>
    <property type="match status" value="1"/>
</dbReference>
<keyword evidence="6" id="KW-0805">Transcription regulation</keyword>
<feature type="region of interest" description="Disordered" evidence="10">
    <location>
        <begin position="864"/>
        <end position="886"/>
    </location>
</feature>
<dbReference type="SMART" id="SM00184">
    <property type="entry name" value="RING"/>
    <property type="match status" value="6"/>
</dbReference>
<dbReference type="CDD" id="cd15513">
    <property type="entry name" value="PHD5_KMT2C_like"/>
    <property type="match status" value="1"/>
</dbReference>
<dbReference type="GO" id="GO:0015074">
    <property type="term" value="P:DNA integration"/>
    <property type="evidence" value="ECO:0007669"/>
    <property type="project" value="InterPro"/>
</dbReference>
<feature type="compositionally biased region" description="Basic and acidic residues" evidence="10">
    <location>
        <begin position="958"/>
        <end position="971"/>
    </location>
</feature>
<keyword evidence="15" id="KW-1185">Reference proteome</keyword>
<feature type="domain" description="Integrase catalytic" evidence="12">
    <location>
        <begin position="1711"/>
        <end position="1808"/>
    </location>
</feature>
<keyword evidence="8" id="KW-0539">Nucleus</keyword>
<organism evidence="14 15">
    <name type="scientific">Artemia franciscana</name>
    <name type="common">Brine shrimp</name>
    <name type="synonym">Artemia sanfranciscana</name>
    <dbReference type="NCBI Taxonomy" id="6661"/>
    <lineage>
        <taxon>Eukaryota</taxon>
        <taxon>Metazoa</taxon>
        <taxon>Ecdysozoa</taxon>
        <taxon>Arthropoda</taxon>
        <taxon>Crustacea</taxon>
        <taxon>Branchiopoda</taxon>
        <taxon>Anostraca</taxon>
        <taxon>Artemiidae</taxon>
        <taxon>Artemia</taxon>
    </lineage>
</organism>
<dbReference type="InterPro" id="IPR001965">
    <property type="entry name" value="Znf_PHD"/>
</dbReference>
<evidence type="ECO:0000313" key="15">
    <source>
        <dbReference type="Proteomes" id="UP001187531"/>
    </source>
</evidence>
<sequence length="1808" mass="201726">MNDGQTHHMSELQEELCEVGYLDRPDPTQLLDTSDYYYIHQSCLVWCKAQTDLEVNIARALQQVCSFCGKFGASIGCRMAGCGRTLHFPCAVASGAFMDIRNTTAHCSEHIHQGSALAGSAGACCSCNSPGHVGNLVYCITCGRHFHGSCVGISTTSNVRTGWQCSDCRTCVACRNSVEEMKMLVCDTCDKVYHPFCVKPLLSNIPKTGWKCKNCRICGDCGSRAPGAGPSSRWHACFTVCDSCYQQRNKGACCPICGKAYRYSSREMSMCVSCRKYVHSSCDMEADKTICQRRRDVNPDYEYVCSVCKGGVQSNYWSQSSFDTKGEEEPEFSPNLGLSQDSYGEDLFNDFDSIMSDDKAPKPPGRGKPFHPALQRKRLGPSFSSSVRGFPRVRGGGRGMIPFPPLSQKPGAMSEVLRRRLLRGRARTSFTSSSQRTGLDIYKDDDLVNERAIVLFSATDEFVLNHDICVLCGSFGADLEGRLIPCAQCGQCYHTYCAKIKLTKTMIMKGWRCFECTICEGCGTKNDEARLIICEECEITYHIYCTDPPLDYVPTSGWKCKWCTVCQNCGSNDPGINGTWFNNFTLCAPCQSMTVCPQCNFNHTEGELIIQCSQCDRWSHGKCDGISSEQEAENIVTEGYTCPLCRPVELTPSHMSSSLKGISPPTSPEPYRFKPSSDYLMDGIYLSENGMSMLRAQLPQEAPSKRGRGAMRKGRENEGWESGPGNQECGMESNEAEQSEDPSDLLKEGTVLSPRPDGRPPEIPEGYALIPDNGKFIVKKKRQRNLQKLGIGGFQVRRPWARREFNEEGLESSQPPGASAFPLSQSEEAEIKKKRLQKRKQKNKISENYPSYIQEAFFGKDLLGPSLSASREGGHTSDSDQETGQSPFLASTITLSQEVMSAIEAQKKQQGMVDLVKQLKAEQEKREVEVIRPGPSSNLSQTSFTTPGTSRASFVSPTKHDSDLSEDEGLHFDIPLPTDLDLDVDTLMNESEDLSRNSDGLDDPGDLECDADNALDSKAELSDIPSPHFSVDAIVSEASLSGVDSKDVEDIFKDVLAEDEAFSNSALDNEHQTITLHGIGGQQFTQQVVNMENILKVDEDVAGKHMQAHSQISNPTQHVDRQQLPFIQSFQGHWQDQSNDSQQILHQISQGDPQGLTSMIDSDHSSGSGTPRNNTQKWEADEALGENATVSAVLYANICQPDLKVKFPVWNERVKQIAKLWRALPSDQKTPFLQKAKENRSANKGPRPSQGTQESREKKSAISSNENKSKDGEQKKIHSEPLIRLRSLDRIPAPNVTITKEFSAKNVTIPIPPPPHHKSVKHVEKVSVKDIQKVEKVVEVDSHIRVLTPSEIMRTLPSLEHTRYDSKDSDQGLDNRQKRTESEQEQQWRQLQAARQLQSQQVAALAIQHSPSAIPSLAITKGLGALEPQAIRPIVQPQQLMELRLQVQIQRMPFGIICAQDKFQRKKEETFGNLKGTIIIVDNTLVSGKDEHDENLKEVLQKARVVGVKFNLEKCIFRSTSAPYFGHLVTADGIKPDPSKFQAIREGKDLPIANRLSRLHPPYVNKECSLDIEFHVHFVLKSIPVSDKKMGIICEENRSEPSMIKLTSGIQKRWPIQRHQCSDAMHQSYKKDELFSINGITLKGSRVFIPEALRKEILQELQGWKNQAKSKKSVYWPKMNSAIEETFGKFSSDNQKEPPILMPIPKCPWEYLEIDRVNPATSEETINKLEAHFARYGIPEKIWSDHGPQFTSDEFQVFLKKWDIQHVTSSPNVPQSNGHAEKAVNIAGRIMQKAIESNTDPYLGLLEY</sequence>
<feature type="region of interest" description="Disordered" evidence="10">
    <location>
        <begin position="1152"/>
        <end position="1175"/>
    </location>
</feature>
<feature type="compositionally biased region" description="Basic residues" evidence="10">
    <location>
        <begin position="832"/>
        <end position="843"/>
    </location>
</feature>
<feature type="domain" description="PHD-type" evidence="11">
    <location>
        <begin position="121"/>
        <end position="171"/>
    </location>
</feature>
<dbReference type="GO" id="GO:0003676">
    <property type="term" value="F:nucleic acid binding"/>
    <property type="evidence" value="ECO:0007669"/>
    <property type="project" value="InterPro"/>
</dbReference>
<dbReference type="Pfam" id="PF13771">
    <property type="entry name" value="zf-HC5HC2H"/>
    <property type="match status" value="1"/>
</dbReference>
<evidence type="ECO:0000256" key="10">
    <source>
        <dbReference type="SAM" id="MobiDB-lite"/>
    </source>
</evidence>
<dbReference type="GO" id="GO:0071897">
    <property type="term" value="P:DNA biosynthetic process"/>
    <property type="evidence" value="ECO:0007669"/>
    <property type="project" value="UniProtKB-ARBA"/>
</dbReference>
<dbReference type="PROSITE" id="PS51805">
    <property type="entry name" value="EPHD"/>
    <property type="match status" value="1"/>
</dbReference>
<dbReference type="GO" id="GO:0042575">
    <property type="term" value="C:DNA polymerase complex"/>
    <property type="evidence" value="ECO:0007669"/>
    <property type="project" value="UniProtKB-ARBA"/>
</dbReference>
<feature type="region of interest" description="Disordered" evidence="10">
    <location>
        <begin position="354"/>
        <end position="375"/>
    </location>
</feature>
<dbReference type="SUPFAM" id="SSF53098">
    <property type="entry name" value="Ribonuclease H-like"/>
    <property type="match status" value="1"/>
</dbReference>
<dbReference type="GO" id="GO:0008270">
    <property type="term" value="F:zinc ion binding"/>
    <property type="evidence" value="ECO:0007669"/>
    <property type="project" value="UniProtKB-KW"/>
</dbReference>
<evidence type="ECO:0000259" key="13">
    <source>
        <dbReference type="PROSITE" id="PS51805"/>
    </source>
</evidence>
<proteinExistence type="predicted"/>
<dbReference type="InterPro" id="IPR012337">
    <property type="entry name" value="RNaseH-like_sf"/>
</dbReference>
<dbReference type="GO" id="GO:0003713">
    <property type="term" value="F:transcription coactivator activity"/>
    <property type="evidence" value="ECO:0007669"/>
    <property type="project" value="TreeGrafter"/>
</dbReference>
<dbReference type="FunFam" id="3.30.40.10:FF:000852">
    <property type="entry name" value="Histone-lysine N-methyltransferase 2C"/>
    <property type="match status" value="1"/>
</dbReference>
<feature type="region of interest" description="Disordered" evidence="10">
    <location>
        <begin position="926"/>
        <end position="972"/>
    </location>
</feature>
<dbReference type="InterPro" id="IPR043502">
    <property type="entry name" value="DNA/RNA_pol_sf"/>
</dbReference>
<dbReference type="CDD" id="cd15509">
    <property type="entry name" value="PHD1_KMT2C_like"/>
    <property type="match status" value="1"/>
</dbReference>
<dbReference type="Proteomes" id="UP001187531">
    <property type="component" value="Unassembled WGS sequence"/>
</dbReference>
<feature type="compositionally biased region" description="Basic and acidic residues" evidence="10">
    <location>
        <begin position="1267"/>
        <end position="1281"/>
    </location>
</feature>
<dbReference type="InterPro" id="IPR013083">
    <property type="entry name" value="Znf_RING/FYVE/PHD"/>
</dbReference>
<comment type="caution">
    <text evidence="14">The sequence shown here is derived from an EMBL/GenBank/DDBJ whole genome shotgun (WGS) entry which is preliminary data.</text>
</comment>
<evidence type="ECO:0000256" key="6">
    <source>
        <dbReference type="ARBA" id="ARBA00023015"/>
    </source>
</evidence>
<feature type="compositionally biased region" description="Polar residues" evidence="10">
    <location>
        <begin position="935"/>
        <end position="956"/>
    </location>
</feature>
<dbReference type="InterPro" id="IPR001584">
    <property type="entry name" value="Integrase_cat-core"/>
</dbReference>
<feature type="region of interest" description="Disordered" evidence="10">
    <location>
        <begin position="655"/>
        <end position="674"/>
    </location>
</feature>
<keyword evidence="7" id="KW-0804">Transcription</keyword>
<feature type="domain" description="PHD-type" evidence="11">
    <location>
        <begin position="466"/>
        <end position="519"/>
    </location>
</feature>
<dbReference type="EMBL" id="JAVRJZ010000014">
    <property type="protein sequence ID" value="KAK2713713.1"/>
    <property type="molecule type" value="Genomic_DNA"/>
</dbReference>
<keyword evidence="5" id="KW-0862">Zinc</keyword>
<feature type="compositionally biased region" description="Polar residues" evidence="10">
    <location>
        <begin position="811"/>
        <end position="826"/>
    </location>
</feature>
<dbReference type="Gene3D" id="3.30.70.270">
    <property type="match status" value="1"/>
</dbReference>
<dbReference type="InterPro" id="IPR034732">
    <property type="entry name" value="EPHD"/>
</dbReference>
<feature type="domain" description="PHD-type" evidence="11">
    <location>
        <begin position="168"/>
        <end position="218"/>
    </location>
</feature>
<dbReference type="InterPro" id="IPR001841">
    <property type="entry name" value="Znf_RING"/>
</dbReference>
<dbReference type="GO" id="GO:0045944">
    <property type="term" value="P:positive regulation of transcription by RNA polymerase II"/>
    <property type="evidence" value="ECO:0007669"/>
    <property type="project" value="TreeGrafter"/>
</dbReference>
<evidence type="ECO:0000256" key="1">
    <source>
        <dbReference type="ARBA" id="ARBA00004123"/>
    </source>
</evidence>
<evidence type="ECO:0000256" key="3">
    <source>
        <dbReference type="ARBA" id="ARBA00022737"/>
    </source>
</evidence>
<dbReference type="SUPFAM" id="SSF57903">
    <property type="entry name" value="FYVE/PHD zinc finger"/>
    <property type="match status" value="5"/>
</dbReference>
<dbReference type="PANTHER" id="PTHR45888">
    <property type="entry name" value="HL01030P-RELATED"/>
    <property type="match status" value="1"/>
</dbReference>
<dbReference type="InterPro" id="IPR019787">
    <property type="entry name" value="Znf_PHD-finger"/>
</dbReference>
<feature type="compositionally biased region" description="Basic and acidic residues" evidence="10">
    <location>
        <begin position="1360"/>
        <end position="1382"/>
    </location>
</feature>
<dbReference type="Gene3D" id="3.30.420.10">
    <property type="entry name" value="Ribonuclease H-like superfamily/Ribonuclease H"/>
    <property type="match status" value="1"/>
</dbReference>
<gene>
    <name evidence="14" type="ORF">QYM36_009554</name>
</gene>
<feature type="compositionally biased region" description="Acidic residues" evidence="10">
    <location>
        <begin position="734"/>
        <end position="743"/>
    </location>
</feature>
<dbReference type="InterPro" id="IPR011011">
    <property type="entry name" value="Znf_FYVE_PHD"/>
</dbReference>
<evidence type="ECO:0008006" key="16">
    <source>
        <dbReference type="Google" id="ProtNLM"/>
    </source>
</evidence>
<accession>A0AA88KZY2</accession>
<evidence type="ECO:0000259" key="12">
    <source>
        <dbReference type="PROSITE" id="PS50994"/>
    </source>
</evidence>
<evidence type="ECO:0000313" key="14">
    <source>
        <dbReference type="EMBL" id="KAK2713713.1"/>
    </source>
</evidence>
<name>A0AA88KZY2_ARTSF</name>
<dbReference type="InterPro" id="IPR036397">
    <property type="entry name" value="RNaseH_sf"/>
</dbReference>
<feature type="domain" description="PHD-type" evidence="13">
    <location>
        <begin position="1"/>
        <end position="111"/>
    </location>
</feature>
<dbReference type="CDD" id="cd15510">
    <property type="entry name" value="PHD2_KMT2C_like"/>
    <property type="match status" value="1"/>
</dbReference>
<dbReference type="InterPro" id="IPR036910">
    <property type="entry name" value="HMG_box_dom_sf"/>
</dbReference>
<dbReference type="GO" id="GO:0044666">
    <property type="term" value="C:MLL3/4 complex"/>
    <property type="evidence" value="ECO:0007669"/>
    <property type="project" value="TreeGrafter"/>
</dbReference>
<evidence type="ECO:0000256" key="7">
    <source>
        <dbReference type="ARBA" id="ARBA00023163"/>
    </source>
</evidence>
<feature type="domain" description="PHD-type" evidence="11">
    <location>
        <begin position="516"/>
        <end position="566"/>
    </location>
</feature>
<evidence type="ECO:0000256" key="5">
    <source>
        <dbReference type="ARBA" id="ARBA00022833"/>
    </source>
</evidence>
<keyword evidence="2" id="KW-0479">Metal-binding</keyword>
<feature type="region of interest" description="Disordered" evidence="10">
    <location>
        <begin position="698"/>
        <end position="768"/>
    </location>
</feature>
<dbReference type="Gene3D" id="3.30.40.10">
    <property type="entry name" value="Zinc/RING finger domain, C3HC4 (zinc finger)"/>
    <property type="match status" value="7"/>
</dbReference>
<dbReference type="InterPro" id="IPR043128">
    <property type="entry name" value="Rev_trsase/Diguanyl_cyclase"/>
</dbReference>
<evidence type="ECO:0000259" key="11">
    <source>
        <dbReference type="PROSITE" id="PS50016"/>
    </source>
</evidence>
<dbReference type="SMART" id="SM00249">
    <property type="entry name" value="PHD"/>
    <property type="match status" value="7"/>
</dbReference>
<evidence type="ECO:0000256" key="2">
    <source>
        <dbReference type="ARBA" id="ARBA00022723"/>
    </source>
</evidence>
<protein>
    <recommendedName>
        <fullName evidence="16">Histone-lysine N-methyltransferase</fullName>
    </recommendedName>
</protein>
<feature type="region of interest" description="Disordered" evidence="10">
    <location>
        <begin position="1229"/>
        <end position="1281"/>
    </location>
</feature>
<dbReference type="PROSITE" id="PS50016">
    <property type="entry name" value="ZF_PHD_2"/>
    <property type="match status" value="5"/>
</dbReference>
<keyword evidence="4 9" id="KW-0863">Zinc-finger</keyword>
<evidence type="ECO:0000256" key="4">
    <source>
        <dbReference type="ARBA" id="ARBA00022771"/>
    </source>
</evidence>
<dbReference type="Pfam" id="PF00628">
    <property type="entry name" value="PHD"/>
    <property type="match status" value="5"/>
</dbReference>
<evidence type="ECO:0000256" key="9">
    <source>
        <dbReference type="PROSITE-ProRule" id="PRU00146"/>
    </source>
</evidence>
<comment type="subcellular location">
    <subcellularLocation>
        <location evidence="1">Nucleus</location>
    </subcellularLocation>
</comment>
<dbReference type="Gene3D" id="1.10.30.10">
    <property type="entry name" value="High mobility group box domain"/>
    <property type="match status" value="1"/>
</dbReference>
<dbReference type="GO" id="GO:0042800">
    <property type="term" value="F:histone H3K4 methyltransferase activity"/>
    <property type="evidence" value="ECO:0007669"/>
    <property type="project" value="TreeGrafter"/>
</dbReference>
<feature type="region of interest" description="Disordered" evidence="10">
    <location>
        <begin position="1358"/>
        <end position="1384"/>
    </location>
</feature>
<feature type="region of interest" description="Disordered" evidence="10">
    <location>
        <begin position="806"/>
        <end position="843"/>
    </location>
</feature>